<accession>A0A073B1V8</accession>
<evidence type="ECO:0000256" key="1">
    <source>
        <dbReference type="SAM" id="Phobius"/>
    </source>
</evidence>
<feature type="transmembrane region" description="Helical" evidence="1">
    <location>
        <begin position="212"/>
        <end position="235"/>
    </location>
</feature>
<feature type="transmembrane region" description="Helical" evidence="1">
    <location>
        <begin position="51"/>
        <end position="69"/>
    </location>
</feature>
<dbReference type="STRING" id="28042.GU90_00995"/>
<feature type="transmembrane region" description="Helical" evidence="1">
    <location>
        <begin position="169"/>
        <end position="192"/>
    </location>
</feature>
<keyword evidence="1" id="KW-0472">Membrane</keyword>
<dbReference type="Proteomes" id="UP000031419">
    <property type="component" value="Unassembled WGS sequence"/>
</dbReference>
<dbReference type="EMBL" id="JNVU01000004">
    <property type="protein sequence ID" value="KEI45988.1"/>
    <property type="molecule type" value="Genomic_DNA"/>
</dbReference>
<evidence type="ECO:0000313" key="2">
    <source>
        <dbReference type="EMBL" id="KEI45988.1"/>
    </source>
</evidence>
<protein>
    <submittedName>
        <fullName evidence="2">Membrane protein</fullName>
    </submittedName>
</protein>
<keyword evidence="1" id="KW-1133">Transmembrane helix</keyword>
<feature type="transmembrane region" description="Helical" evidence="1">
    <location>
        <begin position="137"/>
        <end position="157"/>
    </location>
</feature>
<dbReference type="AlphaFoldDB" id="A0A073B1V8"/>
<name>A0A073B1V8_9PSEU</name>
<comment type="caution">
    <text evidence="2">The sequence shown here is derived from an EMBL/GenBank/DDBJ whole genome shotgun (WGS) entry which is preliminary data.</text>
</comment>
<proteinExistence type="predicted"/>
<dbReference type="RefSeq" id="WP_029721128.1">
    <property type="nucleotide sequence ID" value="NZ_JAJUIW010000029.1"/>
</dbReference>
<dbReference type="eggNOG" id="COG1277">
    <property type="taxonomic scope" value="Bacteria"/>
</dbReference>
<sequence>MTLLATERIKLFSTRSMWWCAFLAVGMNLAYAVLLVSQADGPVEVPDTQRGTMFAMMVVQVLAALSVTTEHRFGTISTTYQAVPNRVAVLLAKTTVVAAVAFVIGELASFASLGAGVVLSPGSPLAIDSDADLRSTAGTGLVFALAAVLAVAVGSLVRHTAGAVTLLLLWPLLAEPLVAAVPQIGMQVYRWMPFVMANHFLDAPRSLSGMPFGPWASLVYFAAVAFGALAIAAVVGQRRDAR</sequence>
<dbReference type="OrthoDB" id="4336046at2"/>
<keyword evidence="1" id="KW-0812">Transmembrane</keyword>
<reference evidence="2 3" key="1">
    <citation type="submission" date="2014-06" db="EMBL/GenBank/DDBJ databases">
        <title>Saccharopolyspora rectivirgula DSM-43113 Genome sequencing.</title>
        <authorList>
            <person name="Barrera C."/>
            <person name="Millon L."/>
            <person name="Rognon B."/>
            <person name="Zaugg C."/>
            <person name="Monod M."/>
        </authorList>
    </citation>
    <scope>NUCLEOTIDE SEQUENCE [LARGE SCALE GENOMIC DNA]</scope>
    <source>
        <strain evidence="2 3">DSM 43113</strain>
    </source>
</reference>
<evidence type="ECO:0000313" key="3">
    <source>
        <dbReference type="Proteomes" id="UP000031419"/>
    </source>
</evidence>
<feature type="transmembrane region" description="Helical" evidence="1">
    <location>
        <begin position="18"/>
        <end position="39"/>
    </location>
</feature>
<keyword evidence="3" id="KW-1185">Reference proteome</keyword>
<feature type="transmembrane region" description="Helical" evidence="1">
    <location>
        <begin position="90"/>
        <end position="117"/>
    </location>
</feature>
<gene>
    <name evidence="2" type="ORF">GU90_00995</name>
</gene>
<organism evidence="2 3">
    <name type="scientific">Saccharopolyspora rectivirgula</name>
    <dbReference type="NCBI Taxonomy" id="28042"/>
    <lineage>
        <taxon>Bacteria</taxon>
        <taxon>Bacillati</taxon>
        <taxon>Actinomycetota</taxon>
        <taxon>Actinomycetes</taxon>
        <taxon>Pseudonocardiales</taxon>
        <taxon>Pseudonocardiaceae</taxon>
        <taxon>Saccharopolyspora</taxon>
    </lineage>
</organism>